<comment type="caution">
    <text evidence="1">The sequence shown here is derived from an EMBL/GenBank/DDBJ whole genome shotgun (WGS) entry which is preliminary data.</text>
</comment>
<keyword evidence="2" id="KW-1185">Reference proteome</keyword>
<organism evidence="1 2">
    <name type="scientific">Carnegiea gigantea</name>
    <dbReference type="NCBI Taxonomy" id="171969"/>
    <lineage>
        <taxon>Eukaryota</taxon>
        <taxon>Viridiplantae</taxon>
        <taxon>Streptophyta</taxon>
        <taxon>Embryophyta</taxon>
        <taxon>Tracheophyta</taxon>
        <taxon>Spermatophyta</taxon>
        <taxon>Magnoliopsida</taxon>
        <taxon>eudicotyledons</taxon>
        <taxon>Gunneridae</taxon>
        <taxon>Pentapetalae</taxon>
        <taxon>Caryophyllales</taxon>
        <taxon>Cactineae</taxon>
        <taxon>Cactaceae</taxon>
        <taxon>Cactoideae</taxon>
        <taxon>Echinocereeae</taxon>
        <taxon>Carnegiea</taxon>
    </lineage>
</organism>
<evidence type="ECO:0000313" key="2">
    <source>
        <dbReference type="Proteomes" id="UP001153076"/>
    </source>
</evidence>
<protein>
    <submittedName>
        <fullName evidence="1">Uncharacterized protein</fullName>
    </submittedName>
</protein>
<dbReference type="Proteomes" id="UP001153076">
    <property type="component" value="Unassembled WGS sequence"/>
</dbReference>
<sequence length="301" mass="32946">MSPSNLRHSAPAFTPRVKTSAMAISFLGGSEALGVTKPQDLTKSWTSESLVVGSALMKLVDGRWRPRPRLGDPRSVAVSGPVGLWQASSRMERGRVPNYEKESGDKQGYTLYLFGRLGDEALPLLFPPSLGIGRHLFRGGVLGLEDRQPCPRLICIKQKGSQDQEACCGEEEIVGKELQLGELIQRLPVAGLAPPPLGALHRLNHLSHKLGDGPKLIILAYVKLEVAGNLPLLGRGLPKGSGTSPQPDSQCKKRKSYFQYFTFDFFSMAKLDLLLKQYHHRSSVSLGAFFMACTRLNARAE</sequence>
<accession>A0A9Q1GKF2</accession>
<reference evidence="1" key="1">
    <citation type="submission" date="2022-04" db="EMBL/GenBank/DDBJ databases">
        <title>Carnegiea gigantea Genome sequencing and assembly v2.</title>
        <authorList>
            <person name="Copetti D."/>
            <person name="Sanderson M.J."/>
            <person name="Burquez A."/>
            <person name="Wojciechowski M.F."/>
        </authorList>
    </citation>
    <scope>NUCLEOTIDE SEQUENCE</scope>
    <source>
        <strain evidence="1">SGP5-SGP5p</strain>
        <tissue evidence="1">Aerial part</tissue>
    </source>
</reference>
<proteinExistence type="predicted"/>
<evidence type="ECO:0000313" key="1">
    <source>
        <dbReference type="EMBL" id="KAJ8421603.1"/>
    </source>
</evidence>
<name>A0A9Q1GKF2_9CARY</name>
<gene>
    <name evidence="1" type="ORF">Cgig2_025732</name>
</gene>
<dbReference type="AlphaFoldDB" id="A0A9Q1GKF2"/>
<dbReference type="EMBL" id="JAKOGI010002639">
    <property type="protein sequence ID" value="KAJ8421603.1"/>
    <property type="molecule type" value="Genomic_DNA"/>
</dbReference>